<name>A0A0C3I9F2_9VIBR</name>
<dbReference type="EMBL" id="JXOK01000017">
    <property type="protein sequence ID" value="KIN11595.1"/>
    <property type="molecule type" value="Genomic_DNA"/>
</dbReference>
<accession>A0A0C3I9F2</accession>
<dbReference type="OrthoDB" id="6399719at2"/>
<dbReference type="STRING" id="50718.SU60_06665"/>
<sequence>MKIDVSQKTYERLSELAKGFDTPDAVINRLLDSVTKMPERKPTITFDPSNELDFKAALLDTRLAEVCISYNDKPTQFLVWNAEKFKDSSNLKANLWSGFLRGWKEKGITGITLTILDSSTDRTVLEIGHALGISYADAVVVQPRHHREDDNNYLIWFDNEDSSIIDKVQHKVNNDLEVYLPAFMLNL</sequence>
<gene>
    <name evidence="1" type="ORF">SU60_06665</name>
</gene>
<evidence type="ECO:0000313" key="2">
    <source>
        <dbReference type="Proteomes" id="UP000031977"/>
    </source>
</evidence>
<keyword evidence="2" id="KW-1185">Reference proteome</keyword>
<proteinExistence type="predicted"/>
<protein>
    <submittedName>
        <fullName evidence="1">Uncharacterized protein</fullName>
    </submittedName>
</protein>
<evidence type="ECO:0000313" key="1">
    <source>
        <dbReference type="EMBL" id="KIN11595.1"/>
    </source>
</evidence>
<dbReference type="RefSeq" id="WP_041154829.1">
    <property type="nucleotide sequence ID" value="NZ_CBCRVP010000055.1"/>
</dbReference>
<organism evidence="1 2">
    <name type="scientific">Vibrio mytili</name>
    <dbReference type="NCBI Taxonomy" id="50718"/>
    <lineage>
        <taxon>Bacteria</taxon>
        <taxon>Pseudomonadati</taxon>
        <taxon>Pseudomonadota</taxon>
        <taxon>Gammaproteobacteria</taxon>
        <taxon>Vibrionales</taxon>
        <taxon>Vibrionaceae</taxon>
        <taxon>Vibrio</taxon>
    </lineage>
</organism>
<comment type="caution">
    <text evidence="1">The sequence shown here is derived from an EMBL/GenBank/DDBJ whole genome shotgun (WGS) entry which is preliminary data.</text>
</comment>
<dbReference type="Proteomes" id="UP000031977">
    <property type="component" value="Unassembled WGS sequence"/>
</dbReference>
<dbReference type="AlphaFoldDB" id="A0A0C3I9F2"/>
<reference evidence="1 2" key="1">
    <citation type="submission" date="2015-01" db="EMBL/GenBank/DDBJ databases">
        <title>Draft genome of Vibrio mytili type strain CAIM 528.</title>
        <authorList>
            <person name="Gonzalez-Castillo A."/>
            <person name="Gomez-Gil B."/>
            <person name="Enciso-Ibarra J."/>
        </authorList>
    </citation>
    <scope>NUCLEOTIDE SEQUENCE [LARGE SCALE GENOMIC DNA]</scope>
    <source>
        <strain evidence="1 2">CAIM 528</strain>
    </source>
</reference>